<evidence type="ECO:0000313" key="2">
    <source>
        <dbReference type="EMBL" id="GGW34605.1"/>
    </source>
</evidence>
<organism evidence="2 3">
    <name type="scientific">Gemmobacter lanyuensis</name>
    <dbReference type="NCBI Taxonomy" id="1054497"/>
    <lineage>
        <taxon>Bacteria</taxon>
        <taxon>Pseudomonadati</taxon>
        <taxon>Pseudomonadota</taxon>
        <taxon>Alphaproteobacteria</taxon>
        <taxon>Rhodobacterales</taxon>
        <taxon>Paracoccaceae</taxon>
        <taxon>Gemmobacter</taxon>
    </lineage>
</organism>
<dbReference type="EMBL" id="BMYQ01000007">
    <property type="protein sequence ID" value="GGW34605.1"/>
    <property type="molecule type" value="Genomic_DNA"/>
</dbReference>
<feature type="transmembrane region" description="Helical" evidence="1">
    <location>
        <begin position="63"/>
        <end position="82"/>
    </location>
</feature>
<dbReference type="RefSeq" id="WP_189634089.1">
    <property type="nucleotide sequence ID" value="NZ_BMYQ01000007.1"/>
</dbReference>
<keyword evidence="1" id="KW-0472">Membrane</keyword>
<keyword evidence="1" id="KW-0812">Transmembrane</keyword>
<sequence length="112" mass="11365">MLQSLAMVAALLGMGLAAYLWQVEGSGITGTAGALLALLGAGAAFLGAILAAMMRSWRHLRGVVTGLALLAATLTAVAAWFLMQNVLVIVMAVAALALLLDLAFTPACRGVI</sequence>
<evidence type="ECO:0000313" key="3">
    <source>
        <dbReference type="Proteomes" id="UP000628984"/>
    </source>
</evidence>
<reference evidence="2" key="2">
    <citation type="submission" date="2020-09" db="EMBL/GenBank/DDBJ databases">
        <authorList>
            <person name="Sun Q."/>
            <person name="Kim S."/>
        </authorList>
    </citation>
    <scope>NUCLEOTIDE SEQUENCE</scope>
    <source>
        <strain evidence="2">KCTC 23714</strain>
    </source>
</reference>
<evidence type="ECO:0000256" key="1">
    <source>
        <dbReference type="SAM" id="Phobius"/>
    </source>
</evidence>
<keyword evidence="3" id="KW-1185">Reference proteome</keyword>
<comment type="caution">
    <text evidence="2">The sequence shown here is derived from an EMBL/GenBank/DDBJ whole genome shotgun (WGS) entry which is preliminary data.</text>
</comment>
<reference evidence="2" key="1">
    <citation type="journal article" date="2014" name="Int. J. Syst. Evol. Microbiol.">
        <title>Complete genome sequence of Corynebacterium casei LMG S-19264T (=DSM 44701T), isolated from a smear-ripened cheese.</title>
        <authorList>
            <consortium name="US DOE Joint Genome Institute (JGI-PGF)"/>
            <person name="Walter F."/>
            <person name="Albersmeier A."/>
            <person name="Kalinowski J."/>
            <person name="Ruckert C."/>
        </authorList>
    </citation>
    <scope>NUCLEOTIDE SEQUENCE</scope>
    <source>
        <strain evidence="2">KCTC 23714</strain>
    </source>
</reference>
<proteinExistence type="predicted"/>
<protein>
    <submittedName>
        <fullName evidence="2">Uncharacterized protein</fullName>
    </submittedName>
</protein>
<accession>A0A918IVX5</accession>
<gene>
    <name evidence="2" type="ORF">GCM10011452_23740</name>
</gene>
<dbReference type="Proteomes" id="UP000628984">
    <property type="component" value="Unassembled WGS sequence"/>
</dbReference>
<dbReference type="AlphaFoldDB" id="A0A918IVX5"/>
<feature type="transmembrane region" description="Helical" evidence="1">
    <location>
        <begin position="27"/>
        <end position="51"/>
    </location>
</feature>
<name>A0A918IVX5_9RHOB</name>
<feature type="transmembrane region" description="Helical" evidence="1">
    <location>
        <begin position="88"/>
        <end position="108"/>
    </location>
</feature>
<keyword evidence="1" id="KW-1133">Transmembrane helix</keyword>